<name>A0AAU7U3W8_9GAMM</name>
<dbReference type="InterPro" id="IPR032637">
    <property type="entry name" value="Phage_holin-like"/>
</dbReference>
<protein>
    <submittedName>
        <fullName evidence="2">Holin</fullName>
    </submittedName>
</protein>
<evidence type="ECO:0000256" key="1">
    <source>
        <dbReference type="SAM" id="Phobius"/>
    </source>
</evidence>
<dbReference type="AlphaFoldDB" id="A0AAU7U3W8"/>
<keyword evidence="1" id="KW-0812">Transmembrane</keyword>
<gene>
    <name evidence="2" type="ORF">AAF463_24835</name>
</gene>
<keyword evidence="2" id="KW-0614">Plasmid</keyword>
<organism evidence="2">
    <name type="scientific">Pantoea sp. BJ2</name>
    <dbReference type="NCBI Taxonomy" id="3141322"/>
    <lineage>
        <taxon>Bacteria</taxon>
        <taxon>Pseudomonadati</taxon>
        <taxon>Pseudomonadota</taxon>
        <taxon>Gammaproteobacteria</taxon>
        <taxon>Enterobacterales</taxon>
        <taxon>Erwiniaceae</taxon>
        <taxon>Pantoea</taxon>
    </lineage>
</organism>
<dbReference type="Pfam" id="PF16931">
    <property type="entry name" value="Phage_holin_8"/>
    <property type="match status" value="1"/>
</dbReference>
<keyword evidence="1" id="KW-1133">Transmembrane helix</keyword>
<keyword evidence="1" id="KW-0472">Membrane</keyword>
<sequence length="126" mass="13683">MDQSLNVVTSLNRTAINEVLADCLSQSSHAEMLCALAGAALFVISRDNLKVWKQAAFALISFVGGIFSSEFISELLSGLLNMMLFKLGLEQIIRVPRETGALVASAVCVTVLLRIVKVVRNYPDII</sequence>
<dbReference type="RefSeq" id="WP_350262590.1">
    <property type="nucleotide sequence ID" value="NZ_CP158294.1"/>
</dbReference>
<feature type="transmembrane region" description="Helical" evidence="1">
    <location>
        <begin position="56"/>
        <end position="79"/>
    </location>
</feature>
<dbReference type="EMBL" id="CP158294">
    <property type="protein sequence ID" value="XBV47549.1"/>
    <property type="molecule type" value="Genomic_DNA"/>
</dbReference>
<geneLocation type="plasmid" evidence="2">
    <name>plasmindB</name>
</geneLocation>
<evidence type="ECO:0000313" key="2">
    <source>
        <dbReference type="EMBL" id="XBV47549.1"/>
    </source>
</evidence>
<accession>A0AAU7U3W8</accession>
<reference evidence="2" key="1">
    <citation type="submission" date="2024-06" db="EMBL/GenBank/DDBJ databases">
        <title>Multiomics insights into the TNT degradation mechanism by Pantoea sp. BJ2 isolated from an ammunition destruction site.</title>
        <authorList>
            <person name="Luo J."/>
        </authorList>
    </citation>
    <scope>NUCLEOTIDE SEQUENCE</scope>
    <source>
        <strain evidence="2">BJ2</strain>
        <plasmid evidence="2">plasmindB</plasmid>
    </source>
</reference>
<proteinExistence type="predicted"/>
<feature type="transmembrane region" description="Helical" evidence="1">
    <location>
        <begin position="99"/>
        <end position="116"/>
    </location>
</feature>